<keyword evidence="6" id="KW-0614">Plasmid</keyword>
<dbReference type="InterPro" id="IPR050330">
    <property type="entry name" value="Bact_OuterMem_StrucFunc"/>
</dbReference>
<evidence type="ECO:0000256" key="2">
    <source>
        <dbReference type="ARBA" id="ARBA00023136"/>
    </source>
</evidence>
<evidence type="ECO:0000256" key="3">
    <source>
        <dbReference type="PROSITE-ProRule" id="PRU00473"/>
    </source>
</evidence>
<dbReference type="PANTHER" id="PTHR30329">
    <property type="entry name" value="STATOR ELEMENT OF FLAGELLAR MOTOR COMPLEX"/>
    <property type="match status" value="1"/>
</dbReference>
<dbReference type="KEGG" id="pspw:BJG93_31815"/>
<dbReference type="Gene3D" id="3.30.1330.60">
    <property type="entry name" value="OmpA-like domain"/>
    <property type="match status" value="1"/>
</dbReference>
<dbReference type="InterPro" id="IPR006665">
    <property type="entry name" value="OmpA-like"/>
</dbReference>
<dbReference type="PANTHER" id="PTHR30329:SF20">
    <property type="entry name" value="EXPORTED PROTEIN"/>
    <property type="match status" value="1"/>
</dbReference>
<feature type="transmembrane region" description="Helical" evidence="4">
    <location>
        <begin position="7"/>
        <end position="26"/>
    </location>
</feature>
<feature type="domain" description="OmpA-like" evidence="5">
    <location>
        <begin position="436"/>
        <end position="554"/>
    </location>
</feature>
<dbReference type="SUPFAM" id="SSF103088">
    <property type="entry name" value="OmpA-like"/>
    <property type="match status" value="1"/>
</dbReference>
<organism evidence="6 7">
    <name type="scientific">Paraburkholderia sprentiae WSM5005</name>
    <dbReference type="NCBI Taxonomy" id="754502"/>
    <lineage>
        <taxon>Bacteria</taxon>
        <taxon>Pseudomonadati</taxon>
        <taxon>Pseudomonadota</taxon>
        <taxon>Betaproteobacteria</taxon>
        <taxon>Burkholderiales</taxon>
        <taxon>Burkholderiaceae</taxon>
        <taxon>Paraburkholderia</taxon>
    </lineage>
</organism>
<geneLocation type="plasmid" evidence="6 7">
    <name>pl1WSM5005</name>
</geneLocation>
<feature type="transmembrane region" description="Helical" evidence="4">
    <location>
        <begin position="32"/>
        <end position="52"/>
    </location>
</feature>
<comment type="subcellular location">
    <subcellularLocation>
        <location evidence="1">Cell outer membrane</location>
    </subcellularLocation>
</comment>
<evidence type="ECO:0000259" key="5">
    <source>
        <dbReference type="PROSITE" id="PS51123"/>
    </source>
</evidence>
<keyword evidence="4" id="KW-1133">Transmembrane helix</keyword>
<evidence type="ECO:0000256" key="1">
    <source>
        <dbReference type="ARBA" id="ARBA00004442"/>
    </source>
</evidence>
<evidence type="ECO:0000313" key="7">
    <source>
        <dbReference type="Proteomes" id="UP000179860"/>
    </source>
</evidence>
<dbReference type="Pfam" id="PF00691">
    <property type="entry name" value="OmpA"/>
    <property type="match status" value="1"/>
</dbReference>
<keyword evidence="2 3" id="KW-0472">Membrane</keyword>
<keyword evidence="7" id="KW-1185">Reference proteome</keyword>
<name>A0A1I9YUU5_9BURK</name>
<evidence type="ECO:0000256" key="4">
    <source>
        <dbReference type="SAM" id="Phobius"/>
    </source>
</evidence>
<sequence length="557" mass="59921">MTSVDRYLAALIWIVVCVAGLIWVCFPRALHPWWAVALSLVLLTALCAAVFLTDGRSNATHEDRDVQRRNVRELPIVLVVGPHAGALFARDGQSSTLRCNDDAIWLPVRTPKALPSVMATVMESHRRLPDAVLMPVVPDGECDDAVIRCEFSRWKHELDASIGTGTFVLPSYIAIYAYLGADGDQTVEPVWFGDTIDVSTTHPATASARQHVQALRQQLDRAWLSVARPERASSAGLGHAVIDWLEDAALLSILSSFANTAPFSLRGLLLADIGHSPIRAGAWMRWLTGKTGLRLSLNTPRAQPKPLSLPLLAAVARNESVRVSKSGWVRSHSVTLHALAASAVVLMISIGVSAWSNDGSVARAANGVEVATHIATARADAEHEESLHRQSAEPARYASGSATTGLGWGLYRSDLLHVALERVSATWRSPSIAAPSPPTAVTIDNLALFDSGKATLKSGAEPRLKGVLDLIRANPDKRILIAGHTDNVGSSAANQKLSEARAQAIRDWFANTALVPVTRFAIQGYGDTRPIAGNESSQGREMNRRVEISLIPDSGTD</sequence>
<dbReference type="Proteomes" id="UP000179860">
    <property type="component" value="Plasmid pl1WSM5005"/>
</dbReference>
<dbReference type="InterPro" id="IPR036737">
    <property type="entry name" value="OmpA-like_sf"/>
</dbReference>
<dbReference type="PROSITE" id="PS51123">
    <property type="entry name" value="OMPA_2"/>
    <property type="match status" value="1"/>
</dbReference>
<reference evidence="6" key="2">
    <citation type="submission" date="2021-06" db="EMBL/GenBank/DDBJ databases">
        <authorList>
            <person name="Rogers T.H."/>
            <person name="Ramsay J.P."/>
            <person name="Wang P."/>
            <person name="Terpolilli J."/>
        </authorList>
    </citation>
    <scope>NUCLEOTIDE SEQUENCE</scope>
    <source>
        <strain evidence="6">WSM5005</strain>
        <plasmid evidence="6">pl1WSM5005</plasmid>
    </source>
</reference>
<proteinExistence type="predicted"/>
<accession>A0A1I9YUU5</accession>
<dbReference type="InterPro" id="IPR006664">
    <property type="entry name" value="OMP_bac"/>
</dbReference>
<protein>
    <submittedName>
        <fullName evidence="6">OmpA family protein</fullName>
    </submittedName>
</protein>
<dbReference type="CDD" id="cd07185">
    <property type="entry name" value="OmpA_C-like"/>
    <property type="match status" value="1"/>
</dbReference>
<dbReference type="OrthoDB" id="345640at2"/>
<dbReference type="AlphaFoldDB" id="A0A1I9YUU5"/>
<dbReference type="PRINTS" id="PR01021">
    <property type="entry name" value="OMPADOMAIN"/>
</dbReference>
<feature type="transmembrane region" description="Helical" evidence="4">
    <location>
        <begin position="334"/>
        <end position="355"/>
    </location>
</feature>
<dbReference type="EMBL" id="CP017563">
    <property type="protein sequence ID" value="APA90013.1"/>
    <property type="molecule type" value="Genomic_DNA"/>
</dbReference>
<reference evidence="6" key="1">
    <citation type="submission" date="2016-09" db="EMBL/GenBank/DDBJ databases">
        <title>The Complete Genome of Burkholderia sprentiae wsm5005.</title>
        <authorList>
            <person name="De Meyer S."/>
            <person name="Wang P."/>
            <person name="Terpolilli J."/>
        </authorList>
    </citation>
    <scope>NUCLEOTIDE SEQUENCE [LARGE SCALE GENOMIC DNA]</scope>
    <source>
        <strain evidence="6">WSM5005</strain>
        <plasmid evidence="6">pl1WSM5005</plasmid>
    </source>
</reference>
<dbReference type="GO" id="GO:0009279">
    <property type="term" value="C:cell outer membrane"/>
    <property type="evidence" value="ECO:0007669"/>
    <property type="project" value="UniProtKB-SubCell"/>
</dbReference>
<evidence type="ECO:0000313" key="6">
    <source>
        <dbReference type="EMBL" id="APA90013.1"/>
    </source>
</evidence>
<gene>
    <name evidence="6" type="ORF">BJG93_31815</name>
</gene>
<keyword evidence="4" id="KW-0812">Transmembrane</keyword>